<feature type="region of interest" description="Disordered" evidence="1">
    <location>
        <begin position="76"/>
        <end position="100"/>
    </location>
</feature>
<organism evidence="3 4">
    <name type="scientific">Thalassiosira oceanica</name>
    <name type="common">Marine diatom</name>
    <dbReference type="NCBI Taxonomy" id="159749"/>
    <lineage>
        <taxon>Eukaryota</taxon>
        <taxon>Sar</taxon>
        <taxon>Stramenopiles</taxon>
        <taxon>Ochrophyta</taxon>
        <taxon>Bacillariophyta</taxon>
        <taxon>Coscinodiscophyceae</taxon>
        <taxon>Thalassiosirophycidae</taxon>
        <taxon>Thalassiosirales</taxon>
        <taxon>Thalassiosiraceae</taxon>
        <taxon>Thalassiosira</taxon>
    </lineage>
</organism>
<name>K0TI87_THAOC</name>
<dbReference type="EMBL" id="AGNL01001090">
    <property type="protein sequence ID" value="EJK77270.1"/>
    <property type="molecule type" value="Genomic_DNA"/>
</dbReference>
<keyword evidence="2" id="KW-0732">Signal</keyword>
<feature type="signal peptide" evidence="2">
    <location>
        <begin position="1"/>
        <end position="16"/>
    </location>
</feature>
<evidence type="ECO:0000313" key="3">
    <source>
        <dbReference type="EMBL" id="EJK77270.1"/>
    </source>
</evidence>
<proteinExistence type="predicted"/>
<evidence type="ECO:0000313" key="4">
    <source>
        <dbReference type="Proteomes" id="UP000266841"/>
    </source>
</evidence>
<dbReference type="Proteomes" id="UP000266841">
    <property type="component" value="Unassembled WGS sequence"/>
</dbReference>
<feature type="region of interest" description="Disordered" evidence="1">
    <location>
        <begin position="17"/>
        <end position="56"/>
    </location>
</feature>
<evidence type="ECO:0000256" key="1">
    <source>
        <dbReference type="SAM" id="MobiDB-lite"/>
    </source>
</evidence>
<feature type="compositionally biased region" description="Basic and acidic residues" evidence="1">
    <location>
        <begin position="83"/>
        <end position="93"/>
    </location>
</feature>
<gene>
    <name evidence="3" type="ORF">THAOC_00907</name>
</gene>
<feature type="compositionally biased region" description="Basic and acidic residues" evidence="1">
    <location>
        <begin position="20"/>
        <end position="29"/>
    </location>
</feature>
<feature type="chain" id="PRO_5003841839" evidence="2">
    <location>
        <begin position="17"/>
        <end position="240"/>
    </location>
</feature>
<accession>K0TI87</accession>
<dbReference type="AlphaFoldDB" id="K0TI87"/>
<evidence type="ECO:0000256" key="2">
    <source>
        <dbReference type="SAM" id="SignalP"/>
    </source>
</evidence>
<sequence>MRLFCWLLEILEIKLSGPSSRDERSRNGDVGKSSSSIQRGDGLGRKTSLGNERAQNNVGNFGKDECTICLITNAAGQGGGGEKVARNEREGEAKGGASPEARAAHSLCASQSSGVGRAQSARPSVLGVGAGLAGPNCTDCLCLESDRATKTASEMVGLEHGMLVFWRDHNPSLRPSLNIKVALSILSGIEHQHQPYSSSPSRSSSKGWAPQIKKRNLNWASAGKWKVLVSARAFYAAATI</sequence>
<protein>
    <submittedName>
        <fullName evidence="3">Uncharacterized protein</fullName>
    </submittedName>
</protein>
<reference evidence="3 4" key="1">
    <citation type="journal article" date="2012" name="Genome Biol.">
        <title>Genome and low-iron response of an oceanic diatom adapted to chronic iron limitation.</title>
        <authorList>
            <person name="Lommer M."/>
            <person name="Specht M."/>
            <person name="Roy A.S."/>
            <person name="Kraemer L."/>
            <person name="Andreson R."/>
            <person name="Gutowska M.A."/>
            <person name="Wolf J."/>
            <person name="Bergner S.V."/>
            <person name="Schilhabel M.B."/>
            <person name="Klostermeier U.C."/>
            <person name="Beiko R.G."/>
            <person name="Rosenstiel P."/>
            <person name="Hippler M."/>
            <person name="Laroche J."/>
        </authorList>
    </citation>
    <scope>NUCLEOTIDE SEQUENCE [LARGE SCALE GENOMIC DNA]</scope>
    <source>
        <strain evidence="3 4">CCMP1005</strain>
    </source>
</reference>
<keyword evidence="4" id="KW-1185">Reference proteome</keyword>
<comment type="caution">
    <text evidence="3">The sequence shown here is derived from an EMBL/GenBank/DDBJ whole genome shotgun (WGS) entry which is preliminary data.</text>
</comment>